<dbReference type="SUPFAM" id="SSF53335">
    <property type="entry name" value="S-adenosyl-L-methionine-dependent methyltransferases"/>
    <property type="match status" value="1"/>
</dbReference>
<dbReference type="GO" id="GO:0032259">
    <property type="term" value="P:methylation"/>
    <property type="evidence" value="ECO:0007669"/>
    <property type="project" value="UniProtKB-KW"/>
</dbReference>
<evidence type="ECO:0000313" key="11">
    <source>
        <dbReference type="Proteomes" id="UP000028521"/>
    </source>
</evidence>
<dbReference type="Gene3D" id="3.40.50.150">
    <property type="entry name" value="Vaccinia Virus protein VP39"/>
    <property type="match status" value="1"/>
</dbReference>
<dbReference type="InterPro" id="IPR029063">
    <property type="entry name" value="SAM-dependent_MTases_sf"/>
</dbReference>
<evidence type="ECO:0000313" key="10">
    <source>
        <dbReference type="EMBL" id="KFB01082.1"/>
    </source>
</evidence>
<feature type="domain" description="MmeI-like C-terminal" evidence="8">
    <location>
        <begin position="821"/>
        <end position="901"/>
    </location>
</feature>
<evidence type="ECO:0000256" key="1">
    <source>
        <dbReference type="ARBA" id="ARBA00011900"/>
    </source>
</evidence>
<dbReference type="InterPro" id="IPR046820">
    <property type="entry name" value="MmeI_TRD"/>
</dbReference>
<feature type="domain" description="MmeI-like target recognition" evidence="7">
    <location>
        <begin position="618"/>
        <end position="818"/>
    </location>
</feature>
<evidence type="ECO:0000259" key="6">
    <source>
        <dbReference type="Pfam" id="PF20465"/>
    </source>
</evidence>
<keyword evidence="2 10" id="KW-0489">Methyltransferase</keyword>
<proteinExistence type="predicted"/>
<dbReference type="PANTHER" id="PTHR33841:SF1">
    <property type="entry name" value="DNA METHYLTRANSFERASE A"/>
    <property type="match status" value="1"/>
</dbReference>
<dbReference type="InterPro" id="IPR046816">
    <property type="entry name" value="MmeI_Mtase"/>
</dbReference>
<dbReference type="PANTHER" id="PTHR33841">
    <property type="entry name" value="DNA METHYLTRANSFERASE YEEA-RELATED"/>
    <property type="match status" value="1"/>
</dbReference>
<dbReference type="InterPro" id="IPR046818">
    <property type="entry name" value="MmeI_C"/>
</dbReference>
<sequence>MALSWNEIKDRALKFTKEWQGESRERAEKDTFWNDFFNVFGISRRRLATFEEPVKKLNNKQGFIDLFWKGTLLVEHKSKGKNLDAAFEQATDYFHGIKEHELPKYVLVSDFENFKLYDLDDKKEYEFGIKDFHKNIKLFGFIAGYQKRTFKDEDPVNIKAAELMGKLHDQLEESGYEGHPLEVFLVRLLFCLFADDTGIFEKDTFKEFIEVKTNEDGSDIGAWLAQYFQVLNTPTAKRLKNLDEHLAAFPYVNGKLFEEPLPIASFNSRMREILLECSSLDWGKISPAIFGSMFQSVMNPEERRNLGAHYTSEKNILKLIKPLFLDELQAEFQKAKSNKNKLKEFHQKLGSLKFLDPACGCGNFLIITYRELRLLELEVLKELYGGQQVFGIDQIMLVDVDQFYGIEYDEFPARIAEVALWLMDHQMNLRISEAFGMYYARLPLKKSATIVHGNALRSEWTEIIPKSELSYILGNPPFYGSKNQNKEQKEDMKNVFGSLKGSGVLDYVTAWYLRAAQLIQSSKIECAFVSTNSITQGEQVAVLWNELLNRYSIKINFAHRTFNWKNEAKGNAAVHVVIIGFAIFDKKPKRLFEYSDIKGEPHEVKAKNINPYLVDASNSVAISRSKPLCSVQEVIRGSETTDSGNFMLSEEEKNELLKNYPQSESFVRTFQGGGDIINNRKRYCLWLRDVSPAAYRNIPLVMEKVQAVKDFRLSSKKERTRKWAEFPTLFSEDRQPENDFLVIPKVSSERRKYVPIAYLPSSVIINNTASALPNANLWYFGIITSLMHMTWLKYTCGRMKSDYIYSIQIVYNNYPWPKEPSDKNKKAVETKAQKVLDVRAEFPESSLADLYDPLTMPPKLVKAHQELDKAVDLCYRPQAFTNETARIEFLFDLYNEYTMPLLKKEKKTKKK</sequence>
<evidence type="ECO:0000256" key="2">
    <source>
        <dbReference type="ARBA" id="ARBA00022603"/>
    </source>
</evidence>
<dbReference type="eggNOG" id="COG1002">
    <property type="taxonomic scope" value="Bacteria"/>
</dbReference>
<dbReference type="EC" id="2.1.1.72" evidence="1"/>
<dbReference type="REBASE" id="98548">
    <property type="entry name" value="MyuLY01ORF4380P"/>
</dbReference>
<accession>A0A084TK46</accession>
<evidence type="ECO:0000256" key="3">
    <source>
        <dbReference type="ARBA" id="ARBA00022679"/>
    </source>
</evidence>
<dbReference type="InterPro" id="IPR050953">
    <property type="entry name" value="N4_N6_ade-DNA_methylase"/>
</dbReference>
<dbReference type="STRING" id="1197477.IA57_04380"/>
<dbReference type="AlphaFoldDB" id="A0A084TK46"/>
<gene>
    <name evidence="10" type="ORF">IA57_04380</name>
</gene>
<name>A0A084TK46_9FLAO</name>
<comment type="caution">
    <text evidence="10">The sequence shown here is derived from an EMBL/GenBank/DDBJ whole genome shotgun (WGS) entry which is preliminary data.</text>
</comment>
<evidence type="ECO:0000256" key="4">
    <source>
        <dbReference type="ARBA" id="ARBA00047942"/>
    </source>
</evidence>
<feature type="domain" description="MmeI-like N-terminal" evidence="5">
    <location>
        <begin position="11"/>
        <end position="174"/>
    </location>
</feature>
<dbReference type="Pfam" id="PF20464">
    <property type="entry name" value="MmeI_N"/>
    <property type="match status" value="1"/>
</dbReference>
<feature type="domain" description="MmeI-like DNA-methyltransferase" evidence="9">
    <location>
        <begin position="333"/>
        <end position="593"/>
    </location>
</feature>
<dbReference type="GO" id="GO:0009007">
    <property type="term" value="F:site-specific DNA-methyltransferase (adenine-specific) activity"/>
    <property type="evidence" value="ECO:0007669"/>
    <property type="project" value="UniProtKB-EC"/>
</dbReference>
<dbReference type="InterPro" id="IPR046817">
    <property type="entry name" value="MmeI_N"/>
</dbReference>
<dbReference type="Proteomes" id="UP000028521">
    <property type="component" value="Unassembled WGS sequence"/>
</dbReference>
<reference evidence="10 11" key="1">
    <citation type="journal article" date="2014" name="Genome Announc.">
        <title>Draft Genome Sequence of the Algicidal Bacterium Mangrovimonas yunxiaonensis Strain LY01.</title>
        <authorList>
            <person name="Li Y."/>
            <person name="Zhu H."/>
            <person name="Li C."/>
            <person name="Zhang H."/>
            <person name="Chen Z."/>
            <person name="Zheng W."/>
            <person name="Xu H."/>
            <person name="Zheng T."/>
        </authorList>
    </citation>
    <scope>NUCLEOTIDE SEQUENCE [LARGE SCALE GENOMIC DNA]</scope>
    <source>
        <strain evidence="10 11">LY01</strain>
    </source>
</reference>
<dbReference type="OrthoDB" id="32195at2"/>
<organism evidence="10 11">
    <name type="scientific">Mangrovimonas yunxiaonensis</name>
    <dbReference type="NCBI Taxonomy" id="1197477"/>
    <lineage>
        <taxon>Bacteria</taxon>
        <taxon>Pseudomonadati</taxon>
        <taxon>Bacteroidota</taxon>
        <taxon>Flavobacteriia</taxon>
        <taxon>Flavobacteriales</taxon>
        <taxon>Flavobacteriaceae</taxon>
        <taxon>Mangrovimonas</taxon>
    </lineage>
</organism>
<keyword evidence="3" id="KW-0808">Transferase</keyword>
<evidence type="ECO:0000259" key="7">
    <source>
        <dbReference type="Pfam" id="PF20466"/>
    </source>
</evidence>
<dbReference type="Pfam" id="PF20466">
    <property type="entry name" value="MmeI_TRD"/>
    <property type="match status" value="1"/>
</dbReference>
<dbReference type="Pfam" id="PF20467">
    <property type="entry name" value="MmeI_C"/>
    <property type="match status" value="1"/>
</dbReference>
<dbReference type="EMBL" id="JPFK01000005">
    <property type="protein sequence ID" value="KFB01082.1"/>
    <property type="molecule type" value="Genomic_DNA"/>
</dbReference>
<evidence type="ECO:0000259" key="9">
    <source>
        <dbReference type="Pfam" id="PF20473"/>
    </source>
</evidence>
<protein>
    <recommendedName>
        <fullName evidence="1">site-specific DNA-methyltransferase (adenine-specific)</fullName>
        <ecNumber evidence="1">2.1.1.72</ecNumber>
    </recommendedName>
</protein>
<dbReference type="Pfam" id="PF20473">
    <property type="entry name" value="MmeI_Mtase"/>
    <property type="match status" value="1"/>
</dbReference>
<keyword evidence="11" id="KW-1185">Reference proteome</keyword>
<evidence type="ECO:0000259" key="5">
    <source>
        <dbReference type="Pfam" id="PF20464"/>
    </source>
</evidence>
<evidence type="ECO:0000259" key="8">
    <source>
        <dbReference type="Pfam" id="PF20467"/>
    </source>
</evidence>
<dbReference type="RefSeq" id="WP_036119731.1">
    <property type="nucleotide sequence ID" value="NZ_BMET01000009.1"/>
</dbReference>
<dbReference type="InterPro" id="IPR046819">
    <property type="entry name" value="MmeI_hel"/>
</dbReference>
<dbReference type="Pfam" id="PF20465">
    <property type="entry name" value="MmeI_hel"/>
    <property type="match status" value="1"/>
</dbReference>
<reference evidence="11" key="2">
    <citation type="submission" date="2014-07" db="EMBL/GenBank/DDBJ databases">
        <title>Genome sequence of Mangrovimonas yunxiaonensis.</title>
        <authorList>
            <person name="Li Y."/>
            <person name="Zheng T."/>
        </authorList>
    </citation>
    <scope>NUCLEOTIDE SEQUENCE [LARGE SCALE GENOMIC DNA]</scope>
    <source>
        <strain evidence="11">LY01</strain>
    </source>
</reference>
<feature type="domain" description="MmeI-like helicase spacer" evidence="6">
    <location>
        <begin position="179"/>
        <end position="257"/>
    </location>
</feature>
<comment type="catalytic activity">
    <reaction evidence="4">
        <text>a 2'-deoxyadenosine in DNA + S-adenosyl-L-methionine = an N(6)-methyl-2'-deoxyadenosine in DNA + S-adenosyl-L-homocysteine + H(+)</text>
        <dbReference type="Rhea" id="RHEA:15197"/>
        <dbReference type="Rhea" id="RHEA-COMP:12418"/>
        <dbReference type="Rhea" id="RHEA-COMP:12419"/>
        <dbReference type="ChEBI" id="CHEBI:15378"/>
        <dbReference type="ChEBI" id="CHEBI:57856"/>
        <dbReference type="ChEBI" id="CHEBI:59789"/>
        <dbReference type="ChEBI" id="CHEBI:90615"/>
        <dbReference type="ChEBI" id="CHEBI:90616"/>
        <dbReference type="EC" id="2.1.1.72"/>
    </reaction>
</comment>